<dbReference type="Proteomes" id="UP000823772">
    <property type="component" value="Unassembled WGS sequence"/>
</dbReference>
<dbReference type="AlphaFoldDB" id="A0A9D9J0A6"/>
<evidence type="ECO:0000313" key="3">
    <source>
        <dbReference type="Proteomes" id="UP000823772"/>
    </source>
</evidence>
<protein>
    <recommendedName>
        <fullName evidence="4">V-type ATP synthase subunit E</fullName>
    </recommendedName>
</protein>
<gene>
    <name evidence="2" type="ORF">IAC87_02230</name>
</gene>
<sequence>MPNKLQELTDRLYNEGLSKGKSEGEEIVKKAVEEAQRIVAQAEKEAANIMASAQREAENMRKKTGDEVRAAAVRCIAETKERIENMIVVQAVGDNPEEALSGKEFIKEMIENIIRAFNAASEEPADLDFVLSEQTKEDVGPFLQRAIGEQFGKGVRISCSGKFKSGFTVAPRGKGYFISFTDEEFKNLISEYLRPATRKIVFG</sequence>
<keyword evidence="1" id="KW-0175">Coiled coil</keyword>
<reference evidence="2" key="1">
    <citation type="submission" date="2020-10" db="EMBL/GenBank/DDBJ databases">
        <authorList>
            <person name="Gilroy R."/>
        </authorList>
    </citation>
    <scope>NUCLEOTIDE SEQUENCE</scope>
    <source>
        <strain evidence="2">B3-2255</strain>
    </source>
</reference>
<dbReference type="Gene3D" id="1.20.5.2950">
    <property type="match status" value="1"/>
</dbReference>
<organism evidence="2 3">
    <name type="scientific">Candidatus Merdivivens faecigallinarum</name>
    <dbReference type="NCBI Taxonomy" id="2840871"/>
    <lineage>
        <taxon>Bacteria</taxon>
        <taxon>Pseudomonadati</taxon>
        <taxon>Bacteroidota</taxon>
        <taxon>Bacteroidia</taxon>
        <taxon>Bacteroidales</taxon>
        <taxon>Muribaculaceae</taxon>
        <taxon>Muribaculaceae incertae sedis</taxon>
        <taxon>Candidatus Merdivivens</taxon>
    </lineage>
</organism>
<comment type="caution">
    <text evidence="2">The sequence shown here is derived from an EMBL/GenBank/DDBJ whole genome shotgun (WGS) entry which is preliminary data.</text>
</comment>
<evidence type="ECO:0008006" key="4">
    <source>
        <dbReference type="Google" id="ProtNLM"/>
    </source>
</evidence>
<accession>A0A9D9J0A6</accession>
<feature type="coiled-coil region" evidence="1">
    <location>
        <begin position="25"/>
        <end position="63"/>
    </location>
</feature>
<dbReference type="CDD" id="cd06503">
    <property type="entry name" value="ATP-synt_Fo_b"/>
    <property type="match status" value="1"/>
</dbReference>
<evidence type="ECO:0000313" key="2">
    <source>
        <dbReference type="EMBL" id="MBO8481346.1"/>
    </source>
</evidence>
<reference evidence="2" key="2">
    <citation type="journal article" date="2021" name="PeerJ">
        <title>Extensive microbial diversity within the chicken gut microbiome revealed by metagenomics and culture.</title>
        <authorList>
            <person name="Gilroy R."/>
            <person name="Ravi A."/>
            <person name="Getino M."/>
            <person name="Pursley I."/>
            <person name="Horton D.L."/>
            <person name="Alikhan N.F."/>
            <person name="Baker D."/>
            <person name="Gharbi K."/>
            <person name="Hall N."/>
            <person name="Watson M."/>
            <person name="Adriaenssens E.M."/>
            <person name="Foster-Nyarko E."/>
            <person name="Jarju S."/>
            <person name="Secka A."/>
            <person name="Antonio M."/>
            <person name="Oren A."/>
            <person name="Chaudhuri R.R."/>
            <person name="La Ragione R."/>
            <person name="Hildebrand F."/>
            <person name="Pallen M.J."/>
        </authorList>
    </citation>
    <scope>NUCLEOTIDE SEQUENCE</scope>
    <source>
        <strain evidence="2">B3-2255</strain>
    </source>
</reference>
<name>A0A9D9J0A6_9BACT</name>
<proteinExistence type="predicted"/>
<evidence type="ECO:0000256" key="1">
    <source>
        <dbReference type="SAM" id="Coils"/>
    </source>
</evidence>
<dbReference type="EMBL" id="JADILY010000046">
    <property type="protein sequence ID" value="MBO8481346.1"/>
    <property type="molecule type" value="Genomic_DNA"/>
</dbReference>